<dbReference type="EMBL" id="FWFY01000009">
    <property type="protein sequence ID" value="SLN58089.1"/>
    <property type="molecule type" value="Genomic_DNA"/>
</dbReference>
<accession>A0A1X6ZQ33</accession>
<sequence length="62" mass="6991">MIFEPTFIRHLSGYVELHTQFPVLRSSERLHAGDEPFGGAFHLTVRLTESHHSRNDASSAVT</sequence>
<reference evidence="2 3" key="1">
    <citation type="submission" date="2017-03" db="EMBL/GenBank/DDBJ databases">
        <authorList>
            <person name="Afonso C.L."/>
            <person name="Miller P.J."/>
            <person name="Scott M.A."/>
            <person name="Spackman E."/>
            <person name="Goraichik I."/>
            <person name="Dimitrov K.M."/>
            <person name="Suarez D.L."/>
            <person name="Swayne D.E."/>
        </authorList>
    </citation>
    <scope>NUCLEOTIDE SEQUENCE [LARGE SCALE GENOMIC DNA]</scope>
    <source>
        <strain evidence="2 3">CECT 8367</strain>
    </source>
</reference>
<name>A0A1X6ZQ33_9RHOB</name>
<dbReference type="Proteomes" id="UP000240624">
    <property type="component" value="Unassembled WGS sequence"/>
</dbReference>
<organism evidence="2 3">
    <name type="scientific">Limimaricola soesokkakensis</name>
    <dbReference type="NCBI Taxonomy" id="1343159"/>
    <lineage>
        <taxon>Bacteria</taxon>
        <taxon>Pseudomonadati</taxon>
        <taxon>Pseudomonadota</taxon>
        <taxon>Alphaproteobacteria</taxon>
        <taxon>Rhodobacterales</taxon>
        <taxon>Paracoccaceae</taxon>
        <taxon>Limimaricola</taxon>
    </lineage>
</organism>
<keyword evidence="4" id="KW-1185">Reference proteome</keyword>
<protein>
    <submittedName>
        <fullName evidence="2">Uncharacterized protein</fullName>
    </submittedName>
</protein>
<gene>
    <name evidence="1" type="ORF">CLV79_109157</name>
    <name evidence="2" type="ORF">LOS8367_02740</name>
</gene>
<evidence type="ECO:0000313" key="4">
    <source>
        <dbReference type="Proteomes" id="UP000240624"/>
    </source>
</evidence>
<reference evidence="1 4" key="2">
    <citation type="submission" date="2018-03" db="EMBL/GenBank/DDBJ databases">
        <title>Genomic Encyclopedia of Archaeal and Bacterial Type Strains, Phase II (KMG-II): from individual species to whole genera.</title>
        <authorList>
            <person name="Goeker M."/>
        </authorList>
    </citation>
    <scope>NUCLEOTIDE SEQUENCE [LARGE SCALE GENOMIC DNA]</scope>
    <source>
        <strain evidence="1 4">DSM 29956</strain>
    </source>
</reference>
<evidence type="ECO:0000313" key="1">
    <source>
        <dbReference type="EMBL" id="PSK84181.1"/>
    </source>
</evidence>
<proteinExistence type="predicted"/>
<dbReference type="AlphaFoldDB" id="A0A1X6ZQ33"/>
<dbReference type="Proteomes" id="UP000193495">
    <property type="component" value="Unassembled WGS sequence"/>
</dbReference>
<evidence type="ECO:0000313" key="3">
    <source>
        <dbReference type="Proteomes" id="UP000193495"/>
    </source>
</evidence>
<evidence type="ECO:0000313" key="2">
    <source>
        <dbReference type="EMBL" id="SLN58089.1"/>
    </source>
</evidence>
<dbReference type="EMBL" id="PYGB01000009">
    <property type="protein sequence ID" value="PSK84181.1"/>
    <property type="molecule type" value="Genomic_DNA"/>
</dbReference>